<gene>
    <name evidence="1" type="ORF">SAMN04489859_100645</name>
</gene>
<organism evidence="1 2">
    <name type="scientific">Paracoccus alcaliphilus</name>
    <dbReference type="NCBI Taxonomy" id="34002"/>
    <lineage>
        <taxon>Bacteria</taxon>
        <taxon>Pseudomonadati</taxon>
        <taxon>Pseudomonadota</taxon>
        <taxon>Alphaproteobacteria</taxon>
        <taxon>Rhodobacterales</taxon>
        <taxon>Paracoccaceae</taxon>
        <taxon>Paracoccus</taxon>
    </lineage>
</organism>
<name>A0A1H8G851_9RHOB</name>
<dbReference type="SUPFAM" id="SSF52540">
    <property type="entry name" value="P-loop containing nucleoside triphosphate hydrolases"/>
    <property type="match status" value="1"/>
</dbReference>
<proteinExistence type="predicted"/>
<dbReference type="EMBL" id="FODE01000006">
    <property type="protein sequence ID" value="SEN40192.1"/>
    <property type="molecule type" value="Genomic_DNA"/>
</dbReference>
<dbReference type="InterPro" id="IPR027417">
    <property type="entry name" value="P-loop_NTPase"/>
</dbReference>
<evidence type="ECO:0000313" key="1">
    <source>
        <dbReference type="EMBL" id="SEN40192.1"/>
    </source>
</evidence>
<evidence type="ECO:0000313" key="2">
    <source>
        <dbReference type="Proteomes" id="UP000199054"/>
    </source>
</evidence>
<evidence type="ECO:0008006" key="3">
    <source>
        <dbReference type="Google" id="ProtNLM"/>
    </source>
</evidence>
<reference evidence="1 2" key="1">
    <citation type="submission" date="2016-10" db="EMBL/GenBank/DDBJ databases">
        <authorList>
            <person name="de Groot N.N."/>
        </authorList>
    </citation>
    <scope>NUCLEOTIDE SEQUENCE [LARGE SCALE GENOMIC DNA]</scope>
    <source>
        <strain evidence="1 2">DSM 8512</strain>
    </source>
</reference>
<protein>
    <recommendedName>
        <fullName evidence="3">Sulfotransferase family protein</fullName>
    </recommendedName>
</protein>
<dbReference type="OrthoDB" id="7762993at2"/>
<keyword evidence="2" id="KW-1185">Reference proteome</keyword>
<sequence length="281" mass="30506">MTGPAVNKADRRRLIIHAGVQKTGTTSLQRHLQRNAGVLADRLVILTPKEGSPMRPLGRAAIAFSLRQTPDTEDALRLAISDLLDSIPDNGLPVLLSHENIAGAMPGNGGETRLFPVMPRIIGLLAGLAGGFAPDLVIYTRNMNHWRPSVWAQAVRTDGYTEPLQTFMDETASLPGWGELTRRLAGVSGVAQVTRFRLEDEADPLRPGRQLLAHAGLSAPEIDALEPLDAPSMERLSDSSTEFLRRLNGLALNPHARDKVADLVSRNQPLFNADYRPAGTL</sequence>
<dbReference type="Proteomes" id="UP000199054">
    <property type="component" value="Unassembled WGS sequence"/>
</dbReference>
<accession>A0A1H8G851</accession>
<dbReference type="STRING" id="34002.SAMN04489859_100645"/>
<dbReference type="AlphaFoldDB" id="A0A1H8G851"/>
<dbReference type="RefSeq" id="WP_090610956.1">
    <property type="nucleotide sequence ID" value="NZ_CP067124.1"/>
</dbReference>